<dbReference type="InterPro" id="IPR050300">
    <property type="entry name" value="GDXG_lipolytic_enzyme"/>
</dbReference>
<evidence type="ECO:0000313" key="3">
    <source>
        <dbReference type="EMBL" id="KDQ63587.1"/>
    </source>
</evidence>
<proteinExistence type="predicted"/>
<evidence type="ECO:0000256" key="1">
    <source>
        <dbReference type="ARBA" id="ARBA00022801"/>
    </source>
</evidence>
<protein>
    <recommendedName>
        <fullName evidence="2">Alpha/beta hydrolase fold-3 domain-containing protein</fullName>
    </recommendedName>
</protein>
<organism evidence="3 4">
    <name type="scientific">Jaapia argillacea MUCL 33604</name>
    <dbReference type="NCBI Taxonomy" id="933084"/>
    <lineage>
        <taxon>Eukaryota</taxon>
        <taxon>Fungi</taxon>
        <taxon>Dikarya</taxon>
        <taxon>Basidiomycota</taxon>
        <taxon>Agaricomycotina</taxon>
        <taxon>Agaricomycetes</taxon>
        <taxon>Agaricomycetidae</taxon>
        <taxon>Jaapiales</taxon>
        <taxon>Jaapiaceae</taxon>
        <taxon>Jaapia</taxon>
    </lineage>
</organism>
<sequence>MADLPVFQPLHPDVVDRLDPEYVAFHKANLLHVTPTHQRTWDPSIRNTPTVPGSSPPLKVGSVKDIDLKHCKARVFTPEGNAPEGGWPVMIYFHGGGWTLGNIDSENSISTQLCKGASCVVVHVDYRLAPEIPYPAAVDDAVDALERVYTRGSAELGVDVHKIAVGGSSSGGNLAAILAHKAHLLTPPIPLVFQLLIVPVTDNTADTSGTPYPSWKENENTVWLSPERMLWFRNNYLPNKEDWAKWDSSPLFAPDDWFKKVPPACILGTELDILRDEGVAYGEKLKEAGVEVDVIIYKGAPHQTMAMDAVGKAFGTL</sequence>
<name>A0A067QJ93_9AGAM</name>
<dbReference type="Proteomes" id="UP000027265">
    <property type="component" value="Unassembled WGS sequence"/>
</dbReference>
<accession>A0A067QJ93</accession>
<gene>
    <name evidence="3" type="ORF">JAAARDRAFT_203007</name>
</gene>
<dbReference type="AlphaFoldDB" id="A0A067QJ93"/>
<dbReference type="GO" id="GO:0016787">
    <property type="term" value="F:hydrolase activity"/>
    <property type="evidence" value="ECO:0007669"/>
    <property type="project" value="UniProtKB-KW"/>
</dbReference>
<dbReference type="SUPFAM" id="SSF53474">
    <property type="entry name" value="alpha/beta-Hydrolases"/>
    <property type="match status" value="1"/>
</dbReference>
<keyword evidence="1" id="KW-0378">Hydrolase</keyword>
<dbReference type="PANTHER" id="PTHR48081">
    <property type="entry name" value="AB HYDROLASE SUPERFAMILY PROTEIN C4A8.06C"/>
    <property type="match status" value="1"/>
</dbReference>
<dbReference type="Pfam" id="PF07859">
    <property type="entry name" value="Abhydrolase_3"/>
    <property type="match status" value="1"/>
</dbReference>
<dbReference type="PANTHER" id="PTHR48081:SF8">
    <property type="entry name" value="ALPHA_BETA HYDROLASE FOLD-3 DOMAIN-CONTAINING PROTEIN-RELATED"/>
    <property type="match status" value="1"/>
</dbReference>
<feature type="domain" description="Alpha/beta hydrolase fold-3" evidence="2">
    <location>
        <begin position="90"/>
        <end position="304"/>
    </location>
</feature>
<dbReference type="OrthoDB" id="408631at2759"/>
<reference evidence="4" key="1">
    <citation type="journal article" date="2014" name="Proc. Natl. Acad. Sci. U.S.A.">
        <title>Extensive sampling of basidiomycete genomes demonstrates inadequacy of the white-rot/brown-rot paradigm for wood decay fungi.</title>
        <authorList>
            <person name="Riley R."/>
            <person name="Salamov A.A."/>
            <person name="Brown D.W."/>
            <person name="Nagy L.G."/>
            <person name="Floudas D."/>
            <person name="Held B.W."/>
            <person name="Levasseur A."/>
            <person name="Lombard V."/>
            <person name="Morin E."/>
            <person name="Otillar R."/>
            <person name="Lindquist E.A."/>
            <person name="Sun H."/>
            <person name="LaButti K.M."/>
            <person name="Schmutz J."/>
            <person name="Jabbour D."/>
            <person name="Luo H."/>
            <person name="Baker S.E."/>
            <person name="Pisabarro A.G."/>
            <person name="Walton J.D."/>
            <person name="Blanchette R.A."/>
            <person name="Henrissat B."/>
            <person name="Martin F."/>
            <person name="Cullen D."/>
            <person name="Hibbett D.S."/>
            <person name="Grigoriev I.V."/>
        </authorList>
    </citation>
    <scope>NUCLEOTIDE SEQUENCE [LARGE SCALE GENOMIC DNA]</scope>
    <source>
        <strain evidence="4">MUCL 33604</strain>
    </source>
</reference>
<dbReference type="Gene3D" id="3.40.50.1820">
    <property type="entry name" value="alpha/beta hydrolase"/>
    <property type="match status" value="1"/>
</dbReference>
<dbReference type="EMBL" id="KL197710">
    <property type="protein sequence ID" value="KDQ63587.1"/>
    <property type="molecule type" value="Genomic_DNA"/>
</dbReference>
<dbReference type="HOGENOM" id="CLU_012494_6_2_1"/>
<dbReference type="STRING" id="933084.A0A067QJ93"/>
<keyword evidence="4" id="KW-1185">Reference proteome</keyword>
<evidence type="ECO:0000259" key="2">
    <source>
        <dbReference type="Pfam" id="PF07859"/>
    </source>
</evidence>
<dbReference type="FunCoup" id="A0A067QJ93">
    <property type="interactions" value="75"/>
</dbReference>
<dbReference type="InterPro" id="IPR029058">
    <property type="entry name" value="AB_hydrolase_fold"/>
</dbReference>
<dbReference type="InParanoid" id="A0A067QJ93"/>
<evidence type="ECO:0000313" key="4">
    <source>
        <dbReference type="Proteomes" id="UP000027265"/>
    </source>
</evidence>
<dbReference type="InterPro" id="IPR013094">
    <property type="entry name" value="AB_hydrolase_3"/>
</dbReference>